<dbReference type="PROSITE" id="PS50878">
    <property type="entry name" value="RT_POL"/>
    <property type="match status" value="1"/>
</dbReference>
<dbReference type="InterPro" id="IPR043502">
    <property type="entry name" value="DNA/RNA_pol_sf"/>
</dbReference>
<evidence type="ECO:0000256" key="2">
    <source>
        <dbReference type="ARBA" id="ARBA00012180"/>
    </source>
</evidence>
<dbReference type="PANTHER" id="PTHR33064:SF37">
    <property type="entry name" value="RIBONUCLEASE H"/>
    <property type="match status" value="1"/>
</dbReference>
<evidence type="ECO:0000256" key="1">
    <source>
        <dbReference type="ARBA" id="ARBA00010879"/>
    </source>
</evidence>
<reference evidence="4" key="2">
    <citation type="submission" date="2025-08" db="UniProtKB">
        <authorList>
            <consortium name="Ensembl"/>
        </authorList>
    </citation>
    <scope>IDENTIFICATION</scope>
</reference>
<dbReference type="InterPro" id="IPR043128">
    <property type="entry name" value="Rev_trsase/Diguanyl_cyclase"/>
</dbReference>
<keyword evidence="5" id="KW-1185">Reference proteome</keyword>
<dbReference type="InterPro" id="IPR000477">
    <property type="entry name" value="RT_dom"/>
</dbReference>
<sequence>MEHGYQVGDEIYSNVDGVPYLVDTGAQVSMTRRNLTPKGHLKVQLADGTITSIPYGIWKGIVWALGKYDLLSLHDMKLLYDKIFRPEKIQCRLQILSAKLIQLHRGISEPAARTWYKPVNVPEVTEQKVAESDFSETGKARLRDIINSAKVAHFKNDCGDLGEKYVHVIEGGVHPPVRQYPLNPEALKEMDLIVNELSFLGVIREEPNPITNSPIQAVKKPESAGGGWRPVINFKALNRRTVANRASLINPQGTLKTLKLKPFKSCIDLANGFFSLRLAKASQAKTAFTHKGRAYVWTRLPQGFKNSPNVFQSAVMDILEGLDATVYIDDVFIADDTEEEHLERLQKVHKSDQRPVGTLGGHITGPRLRDRPGATRTIESYTSIG</sequence>
<dbReference type="Gene3D" id="3.10.10.10">
    <property type="entry name" value="HIV Type 1 Reverse Transcriptase, subunit A, domain 1"/>
    <property type="match status" value="1"/>
</dbReference>
<feature type="domain" description="Reverse transcriptase" evidence="3">
    <location>
        <begin position="199"/>
        <end position="385"/>
    </location>
</feature>
<dbReference type="Pfam" id="PF00078">
    <property type="entry name" value="RVT_1"/>
    <property type="match status" value="1"/>
</dbReference>
<evidence type="ECO:0000313" key="5">
    <source>
        <dbReference type="Proteomes" id="UP000472271"/>
    </source>
</evidence>
<evidence type="ECO:0000259" key="3">
    <source>
        <dbReference type="PROSITE" id="PS50878"/>
    </source>
</evidence>
<dbReference type="SUPFAM" id="SSF56672">
    <property type="entry name" value="DNA/RNA polymerases"/>
    <property type="match status" value="1"/>
</dbReference>
<dbReference type="Gene3D" id="3.30.70.270">
    <property type="match status" value="1"/>
</dbReference>
<dbReference type="AlphaFoldDB" id="A0A672YB72"/>
<dbReference type="InterPro" id="IPR051320">
    <property type="entry name" value="Viral_Replic_Matur_Polypro"/>
</dbReference>
<proteinExistence type="inferred from homology"/>
<accession>A0A672YB72</accession>
<dbReference type="GO" id="GO:0004523">
    <property type="term" value="F:RNA-DNA hybrid ribonuclease activity"/>
    <property type="evidence" value="ECO:0007669"/>
    <property type="project" value="UniProtKB-EC"/>
</dbReference>
<organism evidence="4 5">
    <name type="scientific">Sphaeramia orbicularis</name>
    <name type="common">orbiculate cardinalfish</name>
    <dbReference type="NCBI Taxonomy" id="375764"/>
    <lineage>
        <taxon>Eukaryota</taxon>
        <taxon>Metazoa</taxon>
        <taxon>Chordata</taxon>
        <taxon>Craniata</taxon>
        <taxon>Vertebrata</taxon>
        <taxon>Euteleostomi</taxon>
        <taxon>Actinopterygii</taxon>
        <taxon>Neopterygii</taxon>
        <taxon>Teleostei</taxon>
        <taxon>Neoteleostei</taxon>
        <taxon>Acanthomorphata</taxon>
        <taxon>Gobiaria</taxon>
        <taxon>Kurtiformes</taxon>
        <taxon>Apogonoidei</taxon>
        <taxon>Apogonidae</taxon>
        <taxon>Apogoninae</taxon>
        <taxon>Sphaeramia</taxon>
    </lineage>
</organism>
<name>A0A672YB72_9TELE</name>
<dbReference type="Proteomes" id="UP000472271">
    <property type="component" value="Chromosome 8"/>
</dbReference>
<dbReference type="PANTHER" id="PTHR33064">
    <property type="entry name" value="POL PROTEIN"/>
    <property type="match status" value="1"/>
</dbReference>
<evidence type="ECO:0000313" key="4">
    <source>
        <dbReference type="Ensembl" id="ENSSORP00005000545.1"/>
    </source>
</evidence>
<dbReference type="Ensembl" id="ENSSORT00005000571.1">
    <property type="protein sequence ID" value="ENSSORP00005000545.1"/>
    <property type="gene ID" value="ENSSORG00005000373.1"/>
</dbReference>
<protein>
    <recommendedName>
        <fullName evidence="2">ribonuclease H</fullName>
        <ecNumber evidence="2">3.1.26.4</ecNumber>
    </recommendedName>
</protein>
<dbReference type="EC" id="3.1.26.4" evidence="2"/>
<reference evidence="4" key="3">
    <citation type="submission" date="2025-09" db="UniProtKB">
        <authorList>
            <consortium name="Ensembl"/>
        </authorList>
    </citation>
    <scope>IDENTIFICATION</scope>
</reference>
<dbReference type="InParanoid" id="A0A672YB72"/>
<comment type="similarity">
    <text evidence="1">Belongs to the beta type-B retroviral polymerase family. HERV class-II K(HML-2) pol subfamily.</text>
</comment>
<reference evidence="4" key="1">
    <citation type="submission" date="2019-06" db="EMBL/GenBank/DDBJ databases">
        <authorList>
            <consortium name="Wellcome Sanger Institute Data Sharing"/>
        </authorList>
    </citation>
    <scope>NUCLEOTIDE SEQUENCE [LARGE SCALE GENOMIC DNA]</scope>
</reference>